<dbReference type="EMBL" id="JAODUO010000539">
    <property type="protein sequence ID" value="KAK2178543.1"/>
    <property type="molecule type" value="Genomic_DNA"/>
</dbReference>
<evidence type="ECO:0000256" key="1">
    <source>
        <dbReference type="ARBA" id="ARBA00004123"/>
    </source>
</evidence>
<feature type="domain" description="Homeobox" evidence="10">
    <location>
        <begin position="262"/>
        <end position="338"/>
    </location>
</feature>
<dbReference type="PANTHER" id="PTHR14618">
    <property type="entry name" value="HOMEODOX-CONTAINING PROTEIN 1 HMBOX1"/>
    <property type="match status" value="1"/>
</dbReference>
<dbReference type="Pfam" id="PF04814">
    <property type="entry name" value="HNF-1_N"/>
    <property type="match status" value="1"/>
</dbReference>
<comment type="subcellular location">
    <subcellularLocation>
        <location evidence="1 7 8">Nucleus</location>
    </subcellularLocation>
</comment>
<dbReference type="InterPro" id="IPR001387">
    <property type="entry name" value="Cro/C1-type_HTH"/>
</dbReference>
<organism evidence="14 15">
    <name type="scientific">Ridgeia piscesae</name>
    <name type="common">Tubeworm</name>
    <dbReference type="NCBI Taxonomy" id="27915"/>
    <lineage>
        <taxon>Eukaryota</taxon>
        <taxon>Metazoa</taxon>
        <taxon>Spiralia</taxon>
        <taxon>Lophotrochozoa</taxon>
        <taxon>Annelida</taxon>
        <taxon>Polychaeta</taxon>
        <taxon>Sedentaria</taxon>
        <taxon>Canalipalpata</taxon>
        <taxon>Sabellida</taxon>
        <taxon>Siboglinidae</taxon>
        <taxon>Ridgeia</taxon>
    </lineage>
</organism>
<feature type="compositionally biased region" description="Polar residues" evidence="9">
    <location>
        <begin position="414"/>
        <end position="426"/>
    </location>
</feature>
<dbReference type="SUPFAM" id="SSF46689">
    <property type="entry name" value="Homeodomain-like"/>
    <property type="match status" value="1"/>
</dbReference>
<evidence type="ECO:0000313" key="14">
    <source>
        <dbReference type="EMBL" id="KAK2178543.1"/>
    </source>
</evidence>
<dbReference type="GO" id="GO:0045893">
    <property type="term" value="P:positive regulation of DNA-templated transcription"/>
    <property type="evidence" value="ECO:0007669"/>
    <property type="project" value="InterPro"/>
</dbReference>
<reference evidence="14" key="1">
    <citation type="journal article" date="2023" name="Mol. Biol. Evol.">
        <title>Third-Generation Sequencing Reveals the Adaptive Role of the Epigenome in Three Deep-Sea Polychaetes.</title>
        <authorList>
            <person name="Perez M."/>
            <person name="Aroh O."/>
            <person name="Sun Y."/>
            <person name="Lan Y."/>
            <person name="Juniper S.K."/>
            <person name="Young C.R."/>
            <person name="Angers B."/>
            <person name="Qian P.Y."/>
        </authorList>
    </citation>
    <scope>NUCLEOTIDE SEQUENCE</scope>
    <source>
        <strain evidence="14">R07B-5</strain>
    </source>
</reference>
<evidence type="ECO:0000256" key="7">
    <source>
        <dbReference type="PROSITE-ProRule" id="PRU00108"/>
    </source>
</evidence>
<evidence type="ECO:0000256" key="4">
    <source>
        <dbReference type="ARBA" id="ARBA00023155"/>
    </source>
</evidence>
<dbReference type="Gene3D" id="1.10.10.60">
    <property type="entry name" value="Homeodomain-like"/>
    <property type="match status" value="1"/>
</dbReference>
<dbReference type="Gene3D" id="1.10.260.40">
    <property type="entry name" value="lambda repressor-like DNA-binding domains"/>
    <property type="match status" value="1"/>
</dbReference>
<feature type="region of interest" description="Disordered" evidence="9">
    <location>
        <begin position="377"/>
        <end position="426"/>
    </location>
</feature>
<dbReference type="Proteomes" id="UP001209878">
    <property type="component" value="Unassembled WGS sequence"/>
</dbReference>
<dbReference type="InterPro" id="IPR044869">
    <property type="entry name" value="HNF-1_POU"/>
</dbReference>
<evidence type="ECO:0000259" key="12">
    <source>
        <dbReference type="PROSITE" id="PS51936"/>
    </source>
</evidence>
<dbReference type="PROSITE" id="PS50071">
    <property type="entry name" value="HOMEOBOX_2"/>
    <property type="match status" value="1"/>
</dbReference>
<feature type="region of interest" description="Disordered" evidence="9">
    <location>
        <begin position="108"/>
        <end position="131"/>
    </location>
</feature>
<feature type="domain" description="POU-specific atypical" evidence="12">
    <location>
        <begin position="136"/>
        <end position="232"/>
    </location>
</feature>
<dbReference type="InterPro" id="IPR044866">
    <property type="entry name" value="HNF_P1"/>
</dbReference>
<keyword evidence="6 7" id="KW-0539">Nucleus</keyword>
<keyword evidence="3 7" id="KW-0238">DNA-binding</keyword>
<dbReference type="PROSITE" id="PS51936">
    <property type="entry name" value="POU_4"/>
    <property type="match status" value="1"/>
</dbReference>
<dbReference type="InterPro" id="IPR040363">
    <property type="entry name" value="HMBOX1"/>
</dbReference>
<feature type="compositionally biased region" description="Polar residues" evidence="9">
    <location>
        <begin position="108"/>
        <end position="125"/>
    </location>
</feature>
<keyword evidence="2" id="KW-0805">Transcription regulation</keyword>
<evidence type="ECO:0000259" key="13">
    <source>
        <dbReference type="PROSITE" id="PS51937"/>
    </source>
</evidence>
<dbReference type="InterPro" id="IPR006899">
    <property type="entry name" value="HNF-1_N"/>
</dbReference>
<name>A0AAD9KXE7_RIDPI</name>
<dbReference type="AlphaFoldDB" id="A0AAD9KXE7"/>
<gene>
    <name evidence="14" type="ORF">NP493_539g02027</name>
</gene>
<accession>A0AAD9KXE7</accession>
<dbReference type="PROSITE" id="PS51937">
    <property type="entry name" value="HNF_P1"/>
    <property type="match status" value="1"/>
</dbReference>
<keyword evidence="15" id="KW-1185">Reference proteome</keyword>
<dbReference type="CDD" id="cd00093">
    <property type="entry name" value="HTH_XRE"/>
    <property type="match status" value="1"/>
</dbReference>
<evidence type="ECO:0000256" key="3">
    <source>
        <dbReference type="ARBA" id="ARBA00023125"/>
    </source>
</evidence>
<dbReference type="GO" id="GO:0005634">
    <property type="term" value="C:nucleus"/>
    <property type="evidence" value="ECO:0007669"/>
    <property type="project" value="UniProtKB-SubCell"/>
</dbReference>
<evidence type="ECO:0000256" key="6">
    <source>
        <dbReference type="ARBA" id="ARBA00023242"/>
    </source>
</evidence>
<protein>
    <submittedName>
        <fullName evidence="14">Uncharacterized protein</fullName>
    </submittedName>
</protein>
<feature type="domain" description="HTH cro/C1-type" evidence="11">
    <location>
        <begin position="168"/>
        <end position="199"/>
    </location>
</feature>
<feature type="domain" description="HNF-p1" evidence="13">
    <location>
        <begin position="7"/>
        <end position="38"/>
    </location>
</feature>
<keyword evidence="4 7" id="KW-0371">Homeobox</keyword>
<dbReference type="SMART" id="SM00389">
    <property type="entry name" value="HOX"/>
    <property type="match status" value="1"/>
</dbReference>
<dbReference type="InterPro" id="IPR010982">
    <property type="entry name" value="Lambda_DNA-bd_dom_sf"/>
</dbReference>
<dbReference type="GO" id="GO:0003691">
    <property type="term" value="F:double-stranded telomeric DNA binding"/>
    <property type="evidence" value="ECO:0007669"/>
    <property type="project" value="InterPro"/>
</dbReference>
<evidence type="ECO:0000256" key="8">
    <source>
        <dbReference type="RuleBase" id="RU000682"/>
    </source>
</evidence>
<feature type="compositionally biased region" description="Low complexity" evidence="9">
    <location>
        <begin position="404"/>
        <end position="413"/>
    </location>
</feature>
<evidence type="ECO:0000256" key="9">
    <source>
        <dbReference type="SAM" id="MobiDB-lite"/>
    </source>
</evidence>
<dbReference type="CDD" id="cd00086">
    <property type="entry name" value="homeodomain"/>
    <property type="match status" value="1"/>
</dbReference>
<dbReference type="PANTHER" id="PTHR14618:SF0">
    <property type="entry name" value="HOMEOBOX-CONTAINING PROTEIN 1"/>
    <property type="match status" value="1"/>
</dbReference>
<dbReference type="SUPFAM" id="SSF47413">
    <property type="entry name" value="lambda repressor-like DNA-binding domains"/>
    <property type="match status" value="1"/>
</dbReference>
<dbReference type="InterPro" id="IPR001356">
    <property type="entry name" value="HD"/>
</dbReference>
<evidence type="ECO:0000256" key="5">
    <source>
        <dbReference type="ARBA" id="ARBA00023163"/>
    </source>
</evidence>
<comment type="caution">
    <text evidence="14">The sequence shown here is derived from an EMBL/GenBank/DDBJ whole genome shotgun (WGS) entry which is preliminary data.</text>
</comment>
<feature type="DNA-binding region" description="Homeobox" evidence="7">
    <location>
        <begin position="264"/>
        <end position="339"/>
    </location>
</feature>
<sequence length="469" mass="52117">MAMPANGQSLFSIEQIELIRRLRNSGISKEQMVQAFECLERLDHELGPIYNIPVTQVFSQPMFPVFGCTTATPGIKLPILSQKREQQIQPMPQKRPAENNLMPETMDTTNGPTHNDTTKHVTQPTPKTPTMAPTVAVLPLTTAMDLPNDSEELKEFLSQGPVTCCEEIRAFVIKHNIKQQQIATLAGISQSYVSRYLKGDYYDVSERSRLAVHKWYIAYRNDPGAIGPSYNAALLSGAQPMKQPFIRSPADLAAMAASDFMNSPRRERFVFRPNHLEILDRAFQEDSYPSHERREAISKECNAVTEAIVCRPLTDKERVTGQILSNWFANKRKDMKKIAREEGFDISQVPFRSRGRPSRAFCDITAVPMTTAQEQILMNSPPNHSNDSSNGQTMPMSGMELDDTTTATSTHSTEPSNGLDSPVSQDEQNLSLSVEIAAVNQAILALTGQQPIDVKTENGGDHNLPPTSS</sequence>
<proteinExistence type="predicted"/>
<feature type="compositionally biased region" description="Low complexity" evidence="9">
    <location>
        <begin position="379"/>
        <end position="390"/>
    </location>
</feature>
<dbReference type="Pfam" id="PF00046">
    <property type="entry name" value="Homeodomain"/>
    <property type="match status" value="1"/>
</dbReference>
<dbReference type="PROSITE" id="PS50943">
    <property type="entry name" value="HTH_CROC1"/>
    <property type="match status" value="1"/>
</dbReference>
<evidence type="ECO:0000259" key="10">
    <source>
        <dbReference type="PROSITE" id="PS50071"/>
    </source>
</evidence>
<evidence type="ECO:0000259" key="11">
    <source>
        <dbReference type="PROSITE" id="PS50943"/>
    </source>
</evidence>
<evidence type="ECO:0000256" key="2">
    <source>
        <dbReference type="ARBA" id="ARBA00023015"/>
    </source>
</evidence>
<keyword evidence="5" id="KW-0804">Transcription</keyword>
<evidence type="ECO:0000313" key="15">
    <source>
        <dbReference type="Proteomes" id="UP001209878"/>
    </source>
</evidence>
<dbReference type="InterPro" id="IPR009057">
    <property type="entry name" value="Homeodomain-like_sf"/>
</dbReference>